<organism evidence="1 2">
    <name type="scientific">Streptomyces termitum</name>
    <dbReference type="NCBI Taxonomy" id="67368"/>
    <lineage>
        <taxon>Bacteria</taxon>
        <taxon>Bacillati</taxon>
        <taxon>Actinomycetota</taxon>
        <taxon>Actinomycetes</taxon>
        <taxon>Kitasatosporales</taxon>
        <taxon>Streptomycetaceae</taxon>
        <taxon>Streptomyces</taxon>
    </lineage>
</organism>
<reference evidence="1" key="1">
    <citation type="journal article" date="2014" name="Int. J. Syst. Evol. Microbiol.">
        <title>Complete genome sequence of Corynebacterium casei LMG S-19264T (=DSM 44701T), isolated from a smear-ripened cheese.</title>
        <authorList>
            <consortium name="US DOE Joint Genome Institute (JGI-PGF)"/>
            <person name="Walter F."/>
            <person name="Albersmeier A."/>
            <person name="Kalinowski J."/>
            <person name="Ruckert C."/>
        </authorList>
    </citation>
    <scope>NUCLEOTIDE SEQUENCE</scope>
    <source>
        <strain evidence="1">JCM 4518</strain>
    </source>
</reference>
<keyword evidence="2" id="KW-1185">Reference proteome</keyword>
<evidence type="ECO:0000313" key="2">
    <source>
        <dbReference type="Proteomes" id="UP000644020"/>
    </source>
</evidence>
<accession>A0A918W6T5</accession>
<sequence>MRSVPLPWIVGRVYESATLAGDGVLLVSRVLATGRRARAPVAQGAGAEAPVRGKEISTRRFFFRPSSVLLSAIG</sequence>
<reference evidence="1" key="2">
    <citation type="submission" date="2020-09" db="EMBL/GenBank/DDBJ databases">
        <authorList>
            <person name="Sun Q."/>
            <person name="Ohkuma M."/>
        </authorList>
    </citation>
    <scope>NUCLEOTIDE SEQUENCE</scope>
    <source>
        <strain evidence="1">JCM 4518</strain>
    </source>
</reference>
<gene>
    <name evidence="1" type="ORF">GCM10010305_12810</name>
</gene>
<proteinExistence type="predicted"/>
<protein>
    <submittedName>
        <fullName evidence="1">Uncharacterized protein</fullName>
    </submittedName>
</protein>
<dbReference type="Proteomes" id="UP000644020">
    <property type="component" value="Unassembled WGS sequence"/>
</dbReference>
<comment type="caution">
    <text evidence="1">The sequence shown here is derived from an EMBL/GenBank/DDBJ whole genome shotgun (WGS) entry which is preliminary data.</text>
</comment>
<dbReference type="EMBL" id="BMUL01000003">
    <property type="protein sequence ID" value="GHA72017.1"/>
    <property type="molecule type" value="Genomic_DNA"/>
</dbReference>
<name>A0A918W6T5_9ACTN</name>
<evidence type="ECO:0000313" key="1">
    <source>
        <dbReference type="EMBL" id="GHA72017.1"/>
    </source>
</evidence>
<dbReference type="AlphaFoldDB" id="A0A918W6T5"/>